<dbReference type="PANTHER" id="PTHR43537">
    <property type="entry name" value="TRANSCRIPTIONAL REGULATOR, GNTR FAMILY"/>
    <property type="match status" value="1"/>
</dbReference>
<dbReference type="SUPFAM" id="SSF46785">
    <property type="entry name" value="Winged helix' DNA-binding domain"/>
    <property type="match status" value="1"/>
</dbReference>
<dbReference type="GO" id="GO:0003677">
    <property type="term" value="F:DNA binding"/>
    <property type="evidence" value="ECO:0007669"/>
    <property type="project" value="UniProtKB-KW"/>
</dbReference>
<dbReference type="PROSITE" id="PS50949">
    <property type="entry name" value="HTH_GNTR"/>
    <property type="match status" value="1"/>
</dbReference>
<keyword evidence="6" id="KW-1185">Reference proteome</keyword>
<dbReference type="Proteomes" id="UP000071561">
    <property type="component" value="Chromosome"/>
</dbReference>
<dbReference type="GO" id="GO:0003700">
    <property type="term" value="F:DNA-binding transcription factor activity"/>
    <property type="evidence" value="ECO:0007669"/>
    <property type="project" value="InterPro"/>
</dbReference>
<dbReference type="Pfam" id="PF07729">
    <property type="entry name" value="FCD"/>
    <property type="match status" value="1"/>
</dbReference>
<dbReference type="PATRIC" id="fig|188932.3.peg.3296"/>
<name>A0A127VFC9_9SPHI</name>
<protein>
    <submittedName>
        <fullName evidence="5">Transcriptional regulator</fullName>
    </submittedName>
</protein>
<evidence type="ECO:0000259" key="4">
    <source>
        <dbReference type="PROSITE" id="PS50949"/>
    </source>
</evidence>
<gene>
    <name evidence="5" type="ORF">AY601_3163</name>
</gene>
<evidence type="ECO:0000313" key="6">
    <source>
        <dbReference type="Proteomes" id="UP000071561"/>
    </source>
</evidence>
<evidence type="ECO:0000256" key="3">
    <source>
        <dbReference type="ARBA" id="ARBA00023163"/>
    </source>
</evidence>
<dbReference type="InterPro" id="IPR008920">
    <property type="entry name" value="TF_FadR/GntR_C"/>
</dbReference>
<keyword evidence="1" id="KW-0805">Transcription regulation</keyword>
<dbReference type="KEGG" id="pcm:AY601_3163"/>
<proteinExistence type="predicted"/>
<dbReference type="Gene3D" id="1.20.120.530">
    <property type="entry name" value="GntR ligand-binding domain-like"/>
    <property type="match status" value="1"/>
</dbReference>
<evidence type="ECO:0000256" key="1">
    <source>
        <dbReference type="ARBA" id="ARBA00023015"/>
    </source>
</evidence>
<keyword evidence="2" id="KW-0238">DNA-binding</keyword>
<dbReference type="PANTHER" id="PTHR43537:SF47">
    <property type="entry name" value="REGULATORY PROTEIN GNTR HTH"/>
    <property type="match status" value="1"/>
</dbReference>
<dbReference type="InterPro" id="IPR036390">
    <property type="entry name" value="WH_DNA-bd_sf"/>
</dbReference>
<evidence type="ECO:0000256" key="2">
    <source>
        <dbReference type="ARBA" id="ARBA00023125"/>
    </source>
</evidence>
<dbReference type="CDD" id="cd07377">
    <property type="entry name" value="WHTH_GntR"/>
    <property type="match status" value="1"/>
</dbReference>
<keyword evidence="3" id="KW-0804">Transcription</keyword>
<dbReference type="InterPro" id="IPR036388">
    <property type="entry name" value="WH-like_DNA-bd_sf"/>
</dbReference>
<dbReference type="InterPro" id="IPR000524">
    <property type="entry name" value="Tscrpt_reg_HTH_GntR"/>
</dbReference>
<evidence type="ECO:0000313" key="5">
    <source>
        <dbReference type="EMBL" id="AMQ00035.1"/>
    </source>
</evidence>
<dbReference type="Gene3D" id="1.10.10.10">
    <property type="entry name" value="Winged helix-like DNA-binding domain superfamily/Winged helix DNA-binding domain"/>
    <property type="match status" value="1"/>
</dbReference>
<sequence>MIRLYTFETSDVLIMKRINLSDKVIVALKSDIASGKLKKGTKIPSEPELMERYEVGRSTIREAIKTLAISGILKVQQGSGTFVASKIKEESLAQRLRRADFEEINTVRSLLEKEIVKLACLNRTEEDLTAMQNHLSQRKKAIDTDQQQKCTDADIAFHVSIAKASKNKVLIDLYQNFTAVILDFFTKRKEQNMAYFARSHAWHEELSLAIVNRDQAAAEQLIKTLLDNNY</sequence>
<feature type="domain" description="HTH gntR-type" evidence="4">
    <location>
        <begin position="18"/>
        <end position="86"/>
    </location>
</feature>
<dbReference type="EMBL" id="CP014504">
    <property type="protein sequence ID" value="AMQ00035.1"/>
    <property type="molecule type" value="Genomic_DNA"/>
</dbReference>
<organism evidence="5 6">
    <name type="scientific">Pedobacter cryoconitis</name>
    <dbReference type="NCBI Taxonomy" id="188932"/>
    <lineage>
        <taxon>Bacteria</taxon>
        <taxon>Pseudomonadati</taxon>
        <taxon>Bacteroidota</taxon>
        <taxon>Sphingobacteriia</taxon>
        <taxon>Sphingobacteriales</taxon>
        <taxon>Sphingobacteriaceae</taxon>
        <taxon>Pedobacter</taxon>
    </lineage>
</organism>
<dbReference type="AlphaFoldDB" id="A0A127VFC9"/>
<dbReference type="InterPro" id="IPR011711">
    <property type="entry name" value="GntR_C"/>
</dbReference>
<accession>A0A127VFC9</accession>
<dbReference type="SMART" id="SM00345">
    <property type="entry name" value="HTH_GNTR"/>
    <property type="match status" value="1"/>
</dbReference>
<reference evidence="5 6" key="1">
    <citation type="submission" date="2016-03" db="EMBL/GenBank/DDBJ databases">
        <title>Complete genome sequence of Pedobacter cryoconitis PAMC 27485.</title>
        <authorList>
            <person name="Lee J."/>
            <person name="Kim O.-S."/>
        </authorList>
    </citation>
    <scope>NUCLEOTIDE SEQUENCE [LARGE SCALE GENOMIC DNA]</scope>
    <source>
        <strain evidence="5 6">PAMC 27485</strain>
    </source>
</reference>
<dbReference type="SMART" id="SM00895">
    <property type="entry name" value="FCD"/>
    <property type="match status" value="1"/>
</dbReference>
<dbReference type="Pfam" id="PF00392">
    <property type="entry name" value="GntR"/>
    <property type="match status" value="1"/>
</dbReference>
<dbReference type="SUPFAM" id="SSF48008">
    <property type="entry name" value="GntR ligand-binding domain-like"/>
    <property type="match status" value="1"/>
</dbReference>
<dbReference type="PRINTS" id="PR00035">
    <property type="entry name" value="HTHGNTR"/>
</dbReference>